<keyword evidence="4" id="KW-0813">Transport</keyword>
<evidence type="ECO:0000256" key="5">
    <source>
        <dbReference type="ARBA" id="ARBA00022692"/>
    </source>
</evidence>
<evidence type="ECO:0000256" key="1">
    <source>
        <dbReference type="ARBA" id="ARBA00003279"/>
    </source>
</evidence>
<reference evidence="10 11" key="1">
    <citation type="submission" date="2021-12" db="EMBL/GenBank/DDBJ databases">
        <title>Sinirhodobacter sp. WL0062 is a bacterium isolated from seawater.</title>
        <authorList>
            <person name="Wang L."/>
            <person name="He W."/>
            <person name="Zhang D.-F."/>
        </authorList>
    </citation>
    <scope>NUCLEOTIDE SEQUENCE [LARGE SCALE GENOMIC DNA]</scope>
    <source>
        <strain evidence="10 11">WL0062</strain>
    </source>
</reference>
<dbReference type="InterPro" id="IPR005829">
    <property type="entry name" value="Sugar_transporter_CS"/>
</dbReference>
<evidence type="ECO:0000313" key="11">
    <source>
        <dbReference type="Proteomes" id="UP001521181"/>
    </source>
</evidence>
<evidence type="ECO:0000259" key="9">
    <source>
        <dbReference type="PROSITE" id="PS50850"/>
    </source>
</evidence>
<name>A0ABS8YT11_9RHOB</name>
<dbReference type="RefSeq" id="WP_233675992.1">
    <property type="nucleotide sequence ID" value="NZ_JAJUOS010000003.1"/>
</dbReference>
<proteinExistence type="inferred from homology"/>
<protein>
    <submittedName>
        <fullName evidence="10">TCR/Tet family MFS transporter</fullName>
    </submittedName>
</protein>
<comment type="similarity">
    <text evidence="3">Belongs to the major facilitator superfamily. TCR/Tet family.</text>
</comment>
<feature type="transmembrane region" description="Helical" evidence="8">
    <location>
        <begin position="51"/>
        <end position="68"/>
    </location>
</feature>
<comment type="subcellular location">
    <subcellularLocation>
        <location evidence="2">Membrane</location>
        <topology evidence="2">Multi-pass membrane protein</topology>
    </subcellularLocation>
</comment>
<gene>
    <name evidence="10" type="ORF">LZA78_05850</name>
</gene>
<feature type="transmembrane region" description="Helical" evidence="8">
    <location>
        <begin position="12"/>
        <end position="31"/>
    </location>
</feature>
<dbReference type="SUPFAM" id="SSF103473">
    <property type="entry name" value="MFS general substrate transporter"/>
    <property type="match status" value="1"/>
</dbReference>
<feature type="transmembrane region" description="Helical" evidence="8">
    <location>
        <begin position="166"/>
        <end position="186"/>
    </location>
</feature>
<evidence type="ECO:0000313" key="10">
    <source>
        <dbReference type="EMBL" id="MCE5972997.1"/>
    </source>
</evidence>
<comment type="function">
    <text evidence="1">Resistance to tetracycline by an active tetracycline efflux. This is an energy-dependent process that decreases the accumulation of the antibiotic in whole cells. This protein functions as a metal-tetracycline/H(+) antiporter.</text>
</comment>
<feature type="transmembrane region" description="Helical" evidence="8">
    <location>
        <begin position="348"/>
        <end position="369"/>
    </location>
</feature>
<evidence type="ECO:0000256" key="8">
    <source>
        <dbReference type="SAM" id="Phobius"/>
    </source>
</evidence>
<keyword evidence="7 8" id="KW-0472">Membrane</keyword>
<evidence type="ECO:0000256" key="2">
    <source>
        <dbReference type="ARBA" id="ARBA00004141"/>
    </source>
</evidence>
<dbReference type="Pfam" id="PF07690">
    <property type="entry name" value="MFS_1"/>
    <property type="match status" value="1"/>
</dbReference>
<dbReference type="EMBL" id="JAJUOS010000003">
    <property type="protein sequence ID" value="MCE5972997.1"/>
    <property type="molecule type" value="Genomic_DNA"/>
</dbReference>
<evidence type="ECO:0000256" key="4">
    <source>
        <dbReference type="ARBA" id="ARBA00022448"/>
    </source>
</evidence>
<feature type="transmembrane region" description="Helical" evidence="8">
    <location>
        <begin position="80"/>
        <end position="97"/>
    </location>
</feature>
<comment type="caution">
    <text evidence="10">The sequence shown here is derived from an EMBL/GenBank/DDBJ whole genome shotgun (WGS) entry which is preliminary data.</text>
</comment>
<dbReference type="InterPro" id="IPR036259">
    <property type="entry name" value="MFS_trans_sf"/>
</dbReference>
<accession>A0ABS8YT11</accession>
<dbReference type="PRINTS" id="PR01035">
    <property type="entry name" value="TCRTETA"/>
</dbReference>
<dbReference type="PROSITE" id="PS00216">
    <property type="entry name" value="SUGAR_TRANSPORT_1"/>
    <property type="match status" value="1"/>
</dbReference>
<feature type="transmembrane region" description="Helical" evidence="8">
    <location>
        <begin position="103"/>
        <end position="125"/>
    </location>
</feature>
<dbReference type="InterPro" id="IPR001958">
    <property type="entry name" value="Tet-R_TetA/multi-R_MdtG-like"/>
</dbReference>
<feature type="transmembrane region" description="Helical" evidence="8">
    <location>
        <begin position="218"/>
        <end position="242"/>
    </location>
</feature>
<feature type="transmembrane region" description="Helical" evidence="8">
    <location>
        <begin position="381"/>
        <end position="400"/>
    </location>
</feature>
<dbReference type="CDD" id="cd17388">
    <property type="entry name" value="MFS_TetA"/>
    <property type="match status" value="1"/>
</dbReference>
<keyword evidence="5 8" id="KW-0812">Transmembrane</keyword>
<feature type="transmembrane region" description="Helical" evidence="8">
    <location>
        <begin position="285"/>
        <end position="315"/>
    </location>
</feature>
<keyword evidence="6 8" id="KW-1133">Transmembrane helix</keyword>
<dbReference type="Gene3D" id="1.20.1250.20">
    <property type="entry name" value="MFS general substrate transporter like domains"/>
    <property type="match status" value="1"/>
</dbReference>
<dbReference type="InterPro" id="IPR020846">
    <property type="entry name" value="MFS_dom"/>
</dbReference>
<dbReference type="InterPro" id="IPR011701">
    <property type="entry name" value="MFS"/>
</dbReference>
<dbReference type="PANTHER" id="PTHR23504">
    <property type="entry name" value="MAJOR FACILITATOR SUPERFAMILY DOMAIN-CONTAINING PROTEIN 10"/>
    <property type="match status" value="1"/>
</dbReference>
<sequence>MTKAPGRHAVSFVLLVVFLDMVGLGLILPVLPKLIETVGHMNLAEASRIGGGMFAAFSLAQFAFSPLAGALSDRFGRRPLLLLAIAGLGADYIFHALAPSVLWLFVGRILAGACGSSYVIANAFLADVTAPEARAKAFGMLGAAFGMGFVLGPAIGGLLGELGPRVPFWVAAAISLANLVYGYFVLPETLPPEKRRAFRWREANPLGVLAVFARHKGVLPLGAVLAVYFFGSAVYPAIWSFWGIAKFGWSEAMVGISLAAFGIVWAVFQGVLTGPAVRLWGEWRVAMVGLIVAVLACAGYGFANGIVAVVALLVFHGPEGFVNPMLAALMSRAVPEDEQGALQGGISAAMNLAMLLGTLFFTQVFGYFLSDAAPFRSPDMAYFAAAVTLLVALAMFWPHFRRNRV</sequence>
<feature type="domain" description="Major facilitator superfamily (MFS) profile" evidence="9">
    <location>
        <begin position="9"/>
        <end position="404"/>
    </location>
</feature>
<dbReference type="PROSITE" id="PS50850">
    <property type="entry name" value="MFS"/>
    <property type="match status" value="1"/>
</dbReference>
<dbReference type="PANTHER" id="PTHR23504:SF15">
    <property type="entry name" value="MAJOR FACILITATOR SUPERFAMILY (MFS) PROFILE DOMAIN-CONTAINING PROTEIN"/>
    <property type="match status" value="1"/>
</dbReference>
<keyword evidence="11" id="KW-1185">Reference proteome</keyword>
<feature type="transmembrane region" description="Helical" evidence="8">
    <location>
        <begin position="137"/>
        <end position="160"/>
    </location>
</feature>
<evidence type="ECO:0000256" key="7">
    <source>
        <dbReference type="ARBA" id="ARBA00023136"/>
    </source>
</evidence>
<evidence type="ECO:0000256" key="6">
    <source>
        <dbReference type="ARBA" id="ARBA00022989"/>
    </source>
</evidence>
<organism evidence="10 11">
    <name type="scientific">Rhodobacter flavimaris</name>
    <dbReference type="NCBI Taxonomy" id="2907145"/>
    <lineage>
        <taxon>Bacteria</taxon>
        <taxon>Pseudomonadati</taxon>
        <taxon>Pseudomonadota</taxon>
        <taxon>Alphaproteobacteria</taxon>
        <taxon>Rhodobacterales</taxon>
        <taxon>Rhodobacter group</taxon>
        <taxon>Rhodobacter</taxon>
    </lineage>
</organism>
<dbReference type="Proteomes" id="UP001521181">
    <property type="component" value="Unassembled WGS sequence"/>
</dbReference>
<evidence type="ECO:0000256" key="3">
    <source>
        <dbReference type="ARBA" id="ARBA00007520"/>
    </source>
</evidence>
<feature type="transmembrane region" description="Helical" evidence="8">
    <location>
        <begin position="254"/>
        <end position="273"/>
    </location>
</feature>